<dbReference type="InterPro" id="IPR008894">
    <property type="entry name" value="QdtA_cupin_dom"/>
</dbReference>
<accession>A0ABW5IL18</accession>
<dbReference type="Pfam" id="PF05523">
    <property type="entry name" value="FdtA"/>
    <property type="match status" value="1"/>
</dbReference>
<keyword evidence="3" id="KW-1185">Reference proteome</keyword>
<dbReference type="SUPFAM" id="SSF51182">
    <property type="entry name" value="RmlC-like cupins"/>
    <property type="match status" value="1"/>
</dbReference>
<dbReference type="RefSeq" id="WP_377504821.1">
    <property type="nucleotide sequence ID" value="NZ_JBHULU010000010.1"/>
</dbReference>
<dbReference type="InterPro" id="IPR011051">
    <property type="entry name" value="RmlC_Cupin_sf"/>
</dbReference>
<feature type="domain" description="Sugar 3,4-ketoisomerase QdtA cupin" evidence="1">
    <location>
        <begin position="11"/>
        <end position="137"/>
    </location>
</feature>
<comment type="caution">
    <text evidence="2">The sequence shown here is derived from an EMBL/GenBank/DDBJ whole genome shotgun (WGS) entry which is preliminary data.</text>
</comment>
<dbReference type="CDD" id="cd20292">
    <property type="entry name" value="cupin_QdtA-like"/>
    <property type="match status" value="1"/>
</dbReference>
<reference evidence="3" key="1">
    <citation type="journal article" date="2019" name="Int. J. Syst. Evol. Microbiol.">
        <title>The Global Catalogue of Microorganisms (GCM) 10K type strain sequencing project: providing services to taxonomists for standard genome sequencing and annotation.</title>
        <authorList>
            <consortium name="The Broad Institute Genomics Platform"/>
            <consortium name="The Broad Institute Genome Sequencing Center for Infectious Disease"/>
            <person name="Wu L."/>
            <person name="Ma J."/>
        </authorList>
    </citation>
    <scope>NUCLEOTIDE SEQUENCE [LARGE SCALE GENOMIC DNA]</scope>
    <source>
        <strain evidence="3">KCTC 42498</strain>
    </source>
</reference>
<dbReference type="Proteomes" id="UP001597544">
    <property type="component" value="Unassembled WGS sequence"/>
</dbReference>
<evidence type="ECO:0000259" key="1">
    <source>
        <dbReference type="Pfam" id="PF05523"/>
    </source>
</evidence>
<proteinExistence type="predicted"/>
<dbReference type="Gene3D" id="2.60.120.10">
    <property type="entry name" value="Jelly Rolls"/>
    <property type="match status" value="1"/>
</dbReference>
<evidence type="ECO:0000313" key="2">
    <source>
        <dbReference type="EMBL" id="MFD2513717.1"/>
    </source>
</evidence>
<dbReference type="InterPro" id="IPR014710">
    <property type="entry name" value="RmlC-like_jellyroll"/>
</dbReference>
<dbReference type="EMBL" id="JBHULU010000010">
    <property type="protein sequence ID" value="MFD2513717.1"/>
    <property type="molecule type" value="Genomic_DNA"/>
</dbReference>
<evidence type="ECO:0000313" key="3">
    <source>
        <dbReference type="Proteomes" id="UP001597544"/>
    </source>
</evidence>
<protein>
    <submittedName>
        <fullName evidence="2">Sugar 3,4-ketoisomerase</fullName>
    </submittedName>
</protein>
<name>A0ABW5IL18_9BACT</name>
<organism evidence="2 3">
    <name type="scientific">Pontibacter locisalis</name>
    <dbReference type="NCBI Taxonomy" id="1719035"/>
    <lineage>
        <taxon>Bacteria</taxon>
        <taxon>Pseudomonadati</taxon>
        <taxon>Bacteroidota</taxon>
        <taxon>Cytophagia</taxon>
        <taxon>Cytophagales</taxon>
        <taxon>Hymenobacteraceae</taxon>
        <taxon>Pontibacter</taxon>
    </lineage>
</organism>
<gene>
    <name evidence="2" type="ORF">ACFSRY_07550</name>
</gene>
<sequence length="145" mass="16482">MLLPLPEKPYLIEFDNSGNPVEGYISSTQYASKVPFTIKRVFWTYDTPEEVVRGRHAHVATQQVLIALNSQVKVTLDNGKGLQETYELLTPATGLFLPSMYWADIRFSKGAILLSLTSTDFEESDYIRDFNLFLKAVKKSDLSKR</sequence>